<evidence type="ECO:0000313" key="3">
    <source>
        <dbReference type="Proteomes" id="UP000242791"/>
    </source>
</evidence>
<dbReference type="Proteomes" id="UP000242791">
    <property type="component" value="Unassembled WGS sequence"/>
</dbReference>
<evidence type="ECO:0000313" key="2">
    <source>
        <dbReference type="EMBL" id="OJD26955.1"/>
    </source>
</evidence>
<dbReference type="AlphaFoldDB" id="A0A1J9R3J2"/>
<keyword evidence="3" id="KW-1185">Reference proteome</keyword>
<proteinExistence type="predicted"/>
<feature type="region of interest" description="Disordered" evidence="1">
    <location>
        <begin position="1"/>
        <end position="35"/>
    </location>
</feature>
<sequence>MDNNTTEQQKQRRRRPPKRQDDMTASVRWSHTSTLKGPMRAAVQVGSNLPLVKPQVLLPSGSPCINDELLKEESTPVQGLKNTMPDSHGRPEGRRARNAVADRVHVLGGSLRQSEDLEGSQQGQPQHDPGPSPPAYGSQKGDCIGVDSGQAEQPDAAGESTGYKGGQHGSRGRHVHGETACERYYGSERAVQISQKLPEFLEFLKGRMVMVGRGYFGHIHEYYVHILYQDDRT</sequence>
<feature type="region of interest" description="Disordered" evidence="1">
    <location>
        <begin position="112"/>
        <end position="175"/>
    </location>
</feature>
<dbReference type="VEuPathDB" id="FungiDB:ACJ73_01657"/>
<name>A0A1J9R3J2_9EURO</name>
<gene>
    <name evidence="2" type="ORF">ACJ73_01657</name>
</gene>
<accession>A0A1J9R3J2</accession>
<evidence type="ECO:0000256" key="1">
    <source>
        <dbReference type="SAM" id="MobiDB-lite"/>
    </source>
</evidence>
<dbReference type="EMBL" id="LGTZ01000155">
    <property type="protein sequence ID" value="OJD26955.1"/>
    <property type="molecule type" value="Genomic_DNA"/>
</dbReference>
<protein>
    <submittedName>
        <fullName evidence="2">Uncharacterized protein</fullName>
    </submittedName>
</protein>
<feature type="compositionally biased region" description="Polar residues" evidence="1">
    <location>
        <begin position="75"/>
        <end position="85"/>
    </location>
</feature>
<comment type="caution">
    <text evidence="2">The sequence shown here is derived from an EMBL/GenBank/DDBJ whole genome shotgun (WGS) entry which is preliminary data.</text>
</comment>
<feature type="region of interest" description="Disordered" evidence="1">
    <location>
        <begin position="72"/>
        <end position="95"/>
    </location>
</feature>
<organism evidence="2 3">
    <name type="scientific">Blastomyces percursus</name>
    <dbReference type="NCBI Taxonomy" id="1658174"/>
    <lineage>
        <taxon>Eukaryota</taxon>
        <taxon>Fungi</taxon>
        <taxon>Dikarya</taxon>
        <taxon>Ascomycota</taxon>
        <taxon>Pezizomycotina</taxon>
        <taxon>Eurotiomycetes</taxon>
        <taxon>Eurotiomycetidae</taxon>
        <taxon>Onygenales</taxon>
        <taxon>Ajellomycetaceae</taxon>
        <taxon>Blastomyces</taxon>
    </lineage>
</organism>
<reference evidence="2 3" key="1">
    <citation type="submission" date="2015-08" db="EMBL/GenBank/DDBJ databases">
        <title>Emmonsia species relationships and genome sequence.</title>
        <authorList>
            <person name="Cuomo C.A."/>
            <person name="Schwartz I.S."/>
            <person name="Kenyon C."/>
            <person name="De Hoog G.S."/>
            <person name="Govender N.P."/>
            <person name="Botha A."/>
            <person name="Moreno L."/>
            <person name="De Vries M."/>
            <person name="Munoz J.F."/>
            <person name="Stielow J.B."/>
        </authorList>
    </citation>
    <scope>NUCLEOTIDE SEQUENCE [LARGE SCALE GENOMIC DNA]</scope>
    <source>
        <strain evidence="2 3">EI222</strain>
    </source>
</reference>